<feature type="compositionally biased region" description="Basic and acidic residues" evidence="9">
    <location>
        <begin position="275"/>
        <end position="292"/>
    </location>
</feature>
<keyword evidence="5 8" id="KW-0804">Transcription</keyword>
<gene>
    <name evidence="12" type="ORF">HanXRQr2_Chr01g0034681</name>
</gene>
<comment type="subcellular location">
    <subcellularLocation>
        <location evidence="1 8">Nucleus</location>
    </subcellularLocation>
</comment>
<sequence>MRSAEGVVIPSALPADKWALPTLLLCFLLGDLFSLLQNTTHFHKTTQLPFHQLFLSLFHLYSTTLFCFLLLLPMDTTFRLGGGGGGEDYGDDEELELGLGLSLTSGAASSQVVGWPPVKTYRMNSLVNQAKFSKNEGEKGAGGNENSKKKKNVTRENKNDETVSKETGHSGYVKVNMDGLPIGRKVDLNAHDCYETLAHALEIMFLKASSSAGFIRTEKHQRSRLLDGSSEFVLTYEDKEGDWMLVGDVPWRMFLGTVKRLRIMKTSDSNGLAPRHQEKNQRPKNKHIELKR</sequence>
<comment type="function">
    <text evidence="8">Aux/IAA proteins are short-lived transcriptional factors that function as repressors of early auxin response genes at low auxin concentrations.</text>
</comment>
<feature type="domain" description="PB1" evidence="11">
    <location>
        <begin position="170"/>
        <end position="266"/>
    </location>
</feature>
<keyword evidence="4 8" id="KW-0805">Transcription regulation</keyword>
<evidence type="ECO:0000256" key="8">
    <source>
        <dbReference type="RuleBase" id="RU004549"/>
    </source>
</evidence>
<dbReference type="PANTHER" id="PTHR31734">
    <property type="entry name" value="AUXIN-RESPONSIVE PROTEIN IAA17"/>
    <property type="match status" value="1"/>
</dbReference>
<reference evidence="12" key="1">
    <citation type="journal article" date="2017" name="Nature">
        <title>The sunflower genome provides insights into oil metabolism, flowering and Asterid evolution.</title>
        <authorList>
            <person name="Badouin H."/>
            <person name="Gouzy J."/>
            <person name="Grassa C.J."/>
            <person name="Murat F."/>
            <person name="Staton S.E."/>
            <person name="Cottret L."/>
            <person name="Lelandais-Briere C."/>
            <person name="Owens G.L."/>
            <person name="Carrere S."/>
            <person name="Mayjonade B."/>
            <person name="Legrand L."/>
            <person name="Gill N."/>
            <person name="Kane N.C."/>
            <person name="Bowers J.E."/>
            <person name="Hubner S."/>
            <person name="Bellec A."/>
            <person name="Berard A."/>
            <person name="Berges H."/>
            <person name="Blanchet N."/>
            <person name="Boniface M.C."/>
            <person name="Brunel D."/>
            <person name="Catrice O."/>
            <person name="Chaidir N."/>
            <person name="Claudel C."/>
            <person name="Donnadieu C."/>
            <person name="Faraut T."/>
            <person name="Fievet G."/>
            <person name="Helmstetter N."/>
            <person name="King M."/>
            <person name="Knapp S.J."/>
            <person name="Lai Z."/>
            <person name="Le Paslier M.C."/>
            <person name="Lippi Y."/>
            <person name="Lorenzon L."/>
            <person name="Mandel J.R."/>
            <person name="Marage G."/>
            <person name="Marchand G."/>
            <person name="Marquand E."/>
            <person name="Bret-Mestries E."/>
            <person name="Morien E."/>
            <person name="Nambeesan S."/>
            <person name="Nguyen T."/>
            <person name="Pegot-Espagnet P."/>
            <person name="Pouilly N."/>
            <person name="Raftis F."/>
            <person name="Sallet E."/>
            <person name="Schiex T."/>
            <person name="Thomas J."/>
            <person name="Vandecasteele C."/>
            <person name="Vares D."/>
            <person name="Vear F."/>
            <person name="Vautrin S."/>
            <person name="Crespi M."/>
            <person name="Mangin B."/>
            <person name="Burke J.M."/>
            <person name="Salse J."/>
            <person name="Munos S."/>
            <person name="Vincourt P."/>
            <person name="Rieseberg L.H."/>
            <person name="Langlade N.B."/>
        </authorList>
    </citation>
    <scope>NUCLEOTIDE SEQUENCE</scope>
    <source>
        <tissue evidence="12">Leaves</tissue>
    </source>
</reference>
<feature type="transmembrane region" description="Helical" evidence="10">
    <location>
        <begin position="48"/>
        <end position="72"/>
    </location>
</feature>
<dbReference type="InterPro" id="IPR003311">
    <property type="entry name" value="AUX_IAA"/>
</dbReference>
<evidence type="ECO:0000256" key="9">
    <source>
        <dbReference type="SAM" id="MobiDB-lite"/>
    </source>
</evidence>
<evidence type="ECO:0000256" key="5">
    <source>
        <dbReference type="ARBA" id="ARBA00023163"/>
    </source>
</evidence>
<dbReference type="Proteomes" id="UP000215914">
    <property type="component" value="Unassembled WGS sequence"/>
</dbReference>
<keyword evidence="13" id="KW-1185">Reference proteome</keyword>
<keyword evidence="10" id="KW-0812">Transmembrane</keyword>
<keyword evidence="7 8" id="KW-0927">Auxin signaling pathway</keyword>
<evidence type="ECO:0000259" key="11">
    <source>
        <dbReference type="PROSITE" id="PS51745"/>
    </source>
</evidence>
<comment type="similarity">
    <text evidence="2 8">Belongs to the Aux/IAA family.</text>
</comment>
<evidence type="ECO:0000256" key="7">
    <source>
        <dbReference type="ARBA" id="ARBA00023294"/>
    </source>
</evidence>
<comment type="subunit">
    <text evidence="8">Homodimers and heterodimers.</text>
</comment>
<dbReference type="Gene3D" id="3.10.20.90">
    <property type="entry name" value="Phosphatidylinositol 3-kinase Catalytic Subunit, Chain A, domain 1"/>
    <property type="match status" value="1"/>
</dbReference>
<evidence type="ECO:0000256" key="1">
    <source>
        <dbReference type="ARBA" id="ARBA00004123"/>
    </source>
</evidence>
<feature type="region of interest" description="Disordered" evidence="9">
    <location>
        <begin position="132"/>
        <end position="170"/>
    </location>
</feature>
<evidence type="ECO:0000256" key="3">
    <source>
        <dbReference type="ARBA" id="ARBA00022491"/>
    </source>
</evidence>
<keyword evidence="10" id="KW-1133">Transmembrane helix</keyword>
<proteinExistence type="inferred from homology"/>
<keyword evidence="6 8" id="KW-0539">Nucleus</keyword>
<comment type="caution">
    <text evidence="12">The sequence shown here is derived from an EMBL/GenBank/DDBJ whole genome shotgun (WGS) entry which is preliminary data.</text>
</comment>
<evidence type="ECO:0000256" key="10">
    <source>
        <dbReference type="SAM" id="Phobius"/>
    </source>
</evidence>
<evidence type="ECO:0000256" key="6">
    <source>
        <dbReference type="ARBA" id="ARBA00023242"/>
    </source>
</evidence>
<dbReference type="InterPro" id="IPR033389">
    <property type="entry name" value="AUX/IAA_dom"/>
</dbReference>
<protein>
    <recommendedName>
        <fullName evidence="8">Auxin-responsive protein</fullName>
    </recommendedName>
</protein>
<dbReference type="GO" id="GO:0005634">
    <property type="term" value="C:nucleus"/>
    <property type="evidence" value="ECO:0007669"/>
    <property type="project" value="UniProtKB-SubCell"/>
</dbReference>
<dbReference type="AlphaFoldDB" id="A0A9K3P439"/>
<dbReference type="FunFam" id="3.10.20.90:FF:000078">
    <property type="entry name" value="Auxin-responsive protein"/>
    <property type="match status" value="1"/>
</dbReference>
<dbReference type="GO" id="GO:0006355">
    <property type="term" value="P:regulation of DNA-templated transcription"/>
    <property type="evidence" value="ECO:0007669"/>
    <property type="project" value="InterPro"/>
</dbReference>
<dbReference type="PROSITE" id="PS51745">
    <property type="entry name" value="PB1"/>
    <property type="match status" value="1"/>
</dbReference>
<evidence type="ECO:0000256" key="2">
    <source>
        <dbReference type="ARBA" id="ARBA00006728"/>
    </source>
</evidence>
<keyword evidence="3 8" id="KW-0678">Repressor</keyword>
<evidence type="ECO:0000313" key="12">
    <source>
        <dbReference type="EMBL" id="KAF5823099.1"/>
    </source>
</evidence>
<dbReference type="Gramene" id="mRNA:HanXRQr2_Chr01g0034681">
    <property type="protein sequence ID" value="mRNA:HanXRQr2_Chr01g0034681"/>
    <property type="gene ID" value="HanXRQr2_Chr01g0034681"/>
</dbReference>
<feature type="region of interest" description="Disordered" evidence="9">
    <location>
        <begin position="266"/>
        <end position="292"/>
    </location>
</feature>
<dbReference type="InterPro" id="IPR053793">
    <property type="entry name" value="PB1-like"/>
</dbReference>
<feature type="transmembrane region" description="Helical" evidence="10">
    <location>
        <begin position="18"/>
        <end position="36"/>
    </location>
</feature>
<organism evidence="12 13">
    <name type="scientific">Helianthus annuus</name>
    <name type="common">Common sunflower</name>
    <dbReference type="NCBI Taxonomy" id="4232"/>
    <lineage>
        <taxon>Eukaryota</taxon>
        <taxon>Viridiplantae</taxon>
        <taxon>Streptophyta</taxon>
        <taxon>Embryophyta</taxon>
        <taxon>Tracheophyta</taxon>
        <taxon>Spermatophyta</taxon>
        <taxon>Magnoliopsida</taxon>
        <taxon>eudicotyledons</taxon>
        <taxon>Gunneridae</taxon>
        <taxon>Pentapetalae</taxon>
        <taxon>asterids</taxon>
        <taxon>campanulids</taxon>
        <taxon>Asterales</taxon>
        <taxon>Asteraceae</taxon>
        <taxon>Asteroideae</taxon>
        <taxon>Heliantheae alliance</taxon>
        <taxon>Heliantheae</taxon>
        <taxon>Helianthus</taxon>
    </lineage>
</organism>
<evidence type="ECO:0000313" key="13">
    <source>
        <dbReference type="Proteomes" id="UP000215914"/>
    </source>
</evidence>
<dbReference type="PANTHER" id="PTHR31734:SF6">
    <property type="entry name" value="AUXIN-RESPONSIVE PROTEIN IAA11"/>
    <property type="match status" value="1"/>
</dbReference>
<dbReference type="Pfam" id="PF02309">
    <property type="entry name" value="AUX_IAA"/>
    <property type="match status" value="1"/>
</dbReference>
<evidence type="ECO:0000256" key="4">
    <source>
        <dbReference type="ARBA" id="ARBA00023015"/>
    </source>
</evidence>
<reference evidence="12" key="2">
    <citation type="submission" date="2020-06" db="EMBL/GenBank/DDBJ databases">
        <title>Helianthus annuus Genome sequencing and assembly Release 2.</title>
        <authorList>
            <person name="Gouzy J."/>
            <person name="Langlade N."/>
            <person name="Munos S."/>
        </authorList>
    </citation>
    <scope>NUCLEOTIDE SEQUENCE</scope>
    <source>
        <tissue evidence="12">Leaves</tissue>
    </source>
</reference>
<keyword evidence="10" id="KW-0472">Membrane</keyword>
<dbReference type="EMBL" id="MNCJ02000316">
    <property type="protein sequence ID" value="KAF5823099.1"/>
    <property type="molecule type" value="Genomic_DNA"/>
</dbReference>
<feature type="compositionally biased region" description="Basic and acidic residues" evidence="9">
    <location>
        <begin position="153"/>
        <end position="168"/>
    </location>
</feature>
<dbReference type="SUPFAM" id="SSF54277">
    <property type="entry name" value="CAD &amp; PB1 domains"/>
    <property type="match status" value="1"/>
</dbReference>
<dbReference type="GO" id="GO:0009734">
    <property type="term" value="P:auxin-activated signaling pathway"/>
    <property type="evidence" value="ECO:0007669"/>
    <property type="project" value="UniProtKB-UniRule"/>
</dbReference>
<name>A0A9K3P439_HELAN</name>
<accession>A0A9K3P439</accession>